<evidence type="ECO:0000313" key="2">
    <source>
        <dbReference type="Proteomes" id="UP000600946"/>
    </source>
</evidence>
<protein>
    <recommendedName>
        <fullName evidence="3">Cysteine dioxygenase</fullName>
    </recommendedName>
</protein>
<evidence type="ECO:0008006" key="3">
    <source>
        <dbReference type="Google" id="ProtNLM"/>
    </source>
</evidence>
<dbReference type="Gene3D" id="2.60.120.10">
    <property type="entry name" value="Jelly Rolls"/>
    <property type="match status" value="1"/>
</dbReference>
<accession>A0ABQ2ZFA0</accession>
<evidence type="ECO:0000313" key="1">
    <source>
        <dbReference type="EMBL" id="GGY15024.1"/>
    </source>
</evidence>
<dbReference type="EMBL" id="BMUU01000001">
    <property type="protein sequence ID" value="GGY15024.1"/>
    <property type="molecule type" value="Genomic_DNA"/>
</dbReference>
<dbReference type="Proteomes" id="UP000600946">
    <property type="component" value="Unassembled WGS sequence"/>
</dbReference>
<dbReference type="SUPFAM" id="SSF51182">
    <property type="entry name" value="RmlC-like cupins"/>
    <property type="match status" value="1"/>
</dbReference>
<keyword evidence="2" id="KW-1185">Reference proteome</keyword>
<comment type="caution">
    <text evidence="1">The sequence shown here is derived from an EMBL/GenBank/DDBJ whole genome shotgun (WGS) entry which is preliminary data.</text>
</comment>
<proteinExistence type="predicted"/>
<organism evidence="1 2">
    <name type="scientific">Streptomyces xanthochromogenes</name>
    <dbReference type="NCBI Taxonomy" id="67384"/>
    <lineage>
        <taxon>Bacteria</taxon>
        <taxon>Bacillati</taxon>
        <taxon>Actinomycetota</taxon>
        <taxon>Actinomycetes</taxon>
        <taxon>Kitasatosporales</taxon>
        <taxon>Streptomycetaceae</taxon>
        <taxon>Streptomyces</taxon>
    </lineage>
</organism>
<sequence>MLSELARHHVDWADLEKAHQHNAAFLAALSADTDALRKLVDGVRTDPQLWDMCEHNRLFDKLVLHDAPDRNFRIRLHVWSNMEVAAPHDHRWSFTTRLLAGTYDHVLYHVIEEPDDETTAPAFEPRFRTTERAGDSYTIHHDVVHATTTQAHTVSLLVRGPAEKRVSRRMDPATGKLWFGQGRKDQTEADVAKRRMTTERFEVIRAQLADIGLI</sequence>
<gene>
    <name evidence="1" type="ORF">GCM10010326_03230</name>
</gene>
<dbReference type="RefSeq" id="WP_190025908.1">
    <property type="nucleotide sequence ID" value="NZ_BMUU01000001.1"/>
</dbReference>
<reference evidence="2" key="1">
    <citation type="journal article" date="2019" name="Int. J. Syst. Evol. Microbiol.">
        <title>The Global Catalogue of Microorganisms (GCM) 10K type strain sequencing project: providing services to taxonomists for standard genome sequencing and annotation.</title>
        <authorList>
            <consortium name="The Broad Institute Genomics Platform"/>
            <consortium name="The Broad Institute Genome Sequencing Center for Infectious Disease"/>
            <person name="Wu L."/>
            <person name="Ma J."/>
        </authorList>
    </citation>
    <scope>NUCLEOTIDE SEQUENCE [LARGE SCALE GENOMIC DNA]</scope>
    <source>
        <strain evidence="2">JCM 4594</strain>
    </source>
</reference>
<name>A0ABQ2ZFA0_9ACTN</name>
<dbReference type="GeneID" id="96288359"/>
<dbReference type="InterPro" id="IPR014710">
    <property type="entry name" value="RmlC-like_jellyroll"/>
</dbReference>
<dbReference type="InterPro" id="IPR011051">
    <property type="entry name" value="RmlC_Cupin_sf"/>
</dbReference>